<keyword evidence="2" id="KW-1133">Transmembrane helix</keyword>
<evidence type="ECO:0000313" key="5">
    <source>
        <dbReference type="Proteomes" id="UP001596392"/>
    </source>
</evidence>
<accession>A0ABW2GV99</accession>
<keyword evidence="2" id="KW-0472">Membrane</keyword>
<comment type="caution">
    <text evidence="4">The sequence shown here is derived from an EMBL/GenBank/DDBJ whole genome shotgun (WGS) entry which is preliminary data.</text>
</comment>
<dbReference type="InterPro" id="IPR007110">
    <property type="entry name" value="Ig-like_dom"/>
</dbReference>
<dbReference type="SUPFAM" id="SSF56112">
    <property type="entry name" value="Protein kinase-like (PK-like)"/>
    <property type="match status" value="1"/>
</dbReference>
<dbReference type="InterPro" id="IPR011009">
    <property type="entry name" value="Kinase-like_dom_sf"/>
</dbReference>
<organism evidence="4 5">
    <name type="scientific">Catellatospora aurea</name>
    <dbReference type="NCBI Taxonomy" id="1337874"/>
    <lineage>
        <taxon>Bacteria</taxon>
        <taxon>Bacillati</taxon>
        <taxon>Actinomycetota</taxon>
        <taxon>Actinomycetes</taxon>
        <taxon>Micromonosporales</taxon>
        <taxon>Micromonosporaceae</taxon>
        <taxon>Catellatospora</taxon>
    </lineage>
</organism>
<feature type="compositionally biased region" description="Pro residues" evidence="1">
    <location>
        <begin position="275"/>
        <end position="298"/>
    </location>
</feature>
<feature type="transmembrane region" description="Helical" evidence="2">
    <location>
        <begin position="415"/>
        <end position="439"/>
    </location>
</feature>
<dbReference type="Proteomes" id="UP001596392">
    <property type="component" value="Unassembled WGS sequence"/>
</dbReference>
<dbReference type="RefSeq" id="WP_376806060.1">
    <property type="nucleotide sequence ID" value="NZ_JBHTAC010000007.1"/>
</dbReference>
<sequence>MSDSIGGKYTLLDAGRAGRLGTWHTVSTAEGKQRGALRLEDRGLTDPAAARRLADAVGAQARLRVPGLLNVIDQVTEGRHSWLITNAAPSPTVAQALAAGVTLPPAVAALIATDTAQTLLKLHQGQLAHGELNAHGVVVSAGGAALLAEAGYGHAVLGTTPGPGHDAAGWSRLLAQLADACHDADTQQLLRQAGQQAEAVGGSAGLTAALTTLSTAAQRIPGFGDRAALKALAAQMHPLSAAPVSAPPVSAPPVSAPPVSAPPVSAPPVSGAPTAPAPGSPAAPAFPPQQPWTAPPGQRPAGAPGAEETVQLAGGSHSGPPSVPPQTPRTAPPTAVMPVVPPDGATRLGNRAAEEQRKSGAYQVGRAAPPAAHQPQPDVNLRFGQGVPPAPPAWQMAAAQAAPPPRPKKTIGKRIAAFFSALTTVALLVIAGYVGWNWWQERNNAVQVTKVTVTPVVPPVTAECNVNVDVVGLIETDGQAGLIKYEWLRNDGETSGMLEQAVKKGERSVQVHLFWRFQGKGSREAEATLRILEPSVVQGSSKFTYSCK</sequence>
<evidence type="ECO:0000256" key="2">
    <source>
        <dbReference type="SAM" id="Phobius"/>
    </source>
</evidence>
<dbReference type="EMBL" id="JBHTAC010000007">
    <property type="protein sequence ID" value="MFC7242770.1"/>
    <property type="molecule type" value="Genomic_DNA"/>
</dbReference>
<evidence type="ECO:0000313" key="4">
    <source>
        <dbReference type="EMBL" id="MFC7242770.1"/>
    </source>
</evidence>
<feature type="domain" description="Ig-like" evidence="3">
    <location>
        <begin position="460"/>
        <end position="548"/>
    </location>
</feature>
<feature type="compositionally biased region" description="Pro residues" evidence="1">
    <location>
        <begin position="321"/>
        <end position="331"/>
    </location>
</feature>
<reference evidence="5" key="1">
    <citation type="journal article" date="2019" name="Int. J. Syst. Evol. Microbiol.">
        <title>The Global Catalogue of Microorganisms (GCM) 10K type strain sequencing project: providing services to taxonomists for standard genome sequencing and annotation.</title>
        <authorList>
            <consortium name="The Broad Institute Genomics Platform"/>
            <consortium name="The Broad Institute Genome Sequencing Center for Infectious Disease"/>
            <person name="Wu L."/>
            <person name="Ma J."/>
        </authorList>
    </citation>
    <scope>NUCLEOTIDE SEQUENCE [LARGE SCALE GENOMIC DNA]</scope>
    <source>
        <strain evidence="5">CGMCC 1.9106</strain>
    </source>
</reference>
<proteinExistence type="predicted"/>
<keyword evidence="2" id="KW-0812">Transmembrane</keyword>
<dbReference type="PROSITE" id="PS50835">
    <property type="entry name" value="IG_LIKE"/>
    <property type="match status" value="1"/>
</dbReference>
<feature type="region of interest" description="Disordered" evidence="1">
    <location>
        <begin position="243"/>
        <end position="373"/>
    </location>
</feature>
<keyword evidence="5" id="KW-1185">Reference proteome</keyword>
<evidence type="ECO:0000256" key="1">
    <source>
        <dbReference type="SAM" id="MobiDB-lite"/>
    </source>
</evidence>
<name>A0ABW2GV99_9ACTN</name>
<evidence type="ECO:0000259" key="3">
    <source>
        <dbReference type="PROSITE" id="PS50835"/>
    </source>
</evidence>
<gene>
    <name evidence="4" type="ORF">ACFQO7_09800</name>
</gene>
<feature type="compositionally biased region" description="Pro residues" evidence="1">
    <location>
        <begin position="245"/>
        <end position="266"/>
    </location>
</feature>
<protein>
    <recommendedName>
        <fullName evidence="3">Ig-like domain-containing protein</fullName>
    </recommendedName>
</protein>